<name>A0A5B8WLU3_9CAUD</name>
<feature type="transmembrane region" description="Helical" evidence="2">
    <location>
        <begin position="213"/>
        <end position="231"/>
    </location>
</feature>
<keyword evidence="5" id="KW-1185">Reference proteome</keyword>
<keyword evidence="2" id="KW-0472">Membrane</keyword>
<organism evidence="4 5">
    <name type="scientific">Arthrobacter phage Qui</name>
    <dbReference type="NCBI Taxonomy" id="2603260"/>
    <lineage>
        <taxon>Viruses</taxon>
        <taxon>Duplodnaviria</taxon>
        <taxon>Heunggongvirae</taxon>
        <taxon>Uroviricota</taxon>
        <taxon>Caudoviricetes</taxon>
        <taxon>Quivirus</taxon>
        <taxon>Quivirus qui</taxon>
    </lineage>
</organism>
<evidence type="ECO:0000256" key="2">
    <source>
        <dbReference type="SAM" id="Phobius"/>
    </source>
</evidence>
<evidence type="ECO:0000259" key="3">
    <source>
        <dbReference type="PROSITE" id="PS50847"/>
    </source>
</evidence>
<accession>A0A5B8WLU3</accession>
<dbReference type="RefSeq" id="YP_010660448.1">
    <property type="nucleotide sequence ID" value="NC_070877.1"/>
</dbReference>
<sequence length="239" mass="25450">MRKFIMSIVTLALISLSFVLVTPAANAGSNTIGICHATGNGKYIYTEAAKNGTVAGHAGLSHQNGGDIIPAFTWIEDKIRYYFDGQNLDKASLLQNGCKAPADNVIASPIVPVYVPASCTRPELPYGEVVIPEDKGAGVASATTPALNTNNTVWTTSYTLVEPTEDEVYSWPANFNSTFKFNVVPLTEDPLWVVDSKTGEGNCVLPEMGAKDYALPIGGALVLMTLGAIALRANRKKLV</sequence>
<evidence type="ECO:0000313" key="4">
    <source>
        <dbReference type="EMBL" id="QED11572.1"/>
    </source>
</evidence>
<dbReference type="GeneID" id="77936444"/>
<dbReference type="InterPro" id="IPR019931">
    <property type="entry name" value="LPXTG_anchor"/>
</dbReference>
<reference evidence="4 5" key="1">
    <citation type="submission" date="2019-07" db="EMBL/GenBank/DDBJ databases">
        <authorList>
            <person name="Abdullah A."/>
            <person name="Lima G.C."/>
            <person name="Cuneo C.K."/>
            <person name="Ennest D.C."/>
            <person name="Fritz K.J."/>
            <person name="Johnson B.T."/>
            <person name="Larson S.M."/>
            <person name="Lemunyete M.N."/>
            <person name="Murray M.B."/>
            <person name="Osmond D.E."/>
            <person name="Patras K.A."/>
            <person name="Ransibrahmanakul S."/>
            <person name="Simpson K.A."/>
            <person name="Thull B.S."/>
            <person name="Wetzel S."/>
            <person name="Bonilla J.A."/>
            <person name="Klyczek K."/>
            <person name="Garlena R.A."/>
            <person name="Russell D.A."/>
            <person name="Pope W.H."/>
            <person name="Jacobs-Sera D."/>
            <person name="Hatfull G.F."/>
        </authorList>
    </citation>
    <scope>NUCLEOTIDE SEQUENCE [LARGE SCALE GENOMIC DNA]</scope>
</reference>
<keyword evidence="2" id="KW-1133">Transmembrane helix</keyword>
<proteinExistence type="predicted"/>
<keyword evidence="1" id="KW-0964">Secreted</keyword>
<dbReference type="KEGG" id="vg:77936444"/>
<dbReference type="Proteomes" id="UP000321915">
    <property type="component" value="Segment"/>
</dbReference>
<keyword evidence="2" id="KW-0812">Transmembrane</keyword>
<dbReference type="PROSITE" id="PS50847">
    <property type="entry name" value="GRAM_POS_ANCHORING"/>
    <property type="match status" value="1"/>
</dbReference>
<evidence type="ECO:0000256" key="1">
    <source>
        <dbReference type="ARBA" id="ARBA00022525"/>
    </source>
</evidence>
<feature type="domain" description="Gram-positive cocci surface proteins LPxTG" evidence="3">
    <location>
        <begin position="205"/>
        <end position="239"/>
    </location>
</feature>
<gene>
    <name evidence="4" type="primary">82</name>
    <name evidence="4" type="ORF">SEA_QUI_82</name>
</gene>
<evidence type="ECO:0000313" key="5">
    <source>
        <dbReference type="Proteomes" id="UP000321915"/>
    </source>
</evidence>
<dbReference type="EMBL" id="MN183282">
    <property type="protein sequence ID" value="QED11572.1"/>
    <property type="molecule type" value="Genomic_DNA"/>
</dbReference>
<protein>
    <submittedName>
        <fullName evidence="4">Membrane protein</fullName>
    </submittedName>
</protein>